<evidence type="ECO:0000313" key="2">
    <source>
        <dbReference type="EMBL" id="THF73273.1"/>
    </source>
</evidence>
<keyword evidence="3" id="KW-1185">Reference proteome</keyword>
<feature type="compositionally biased region" description="Basic and acidic residues" evidence="1">
    <location>
        <begin position="16"/>
        <end position="26"/>
    </location>
</feature>
<dbReference type="Proteomes" id="UP000310636">
    <property type="component" value="Unassembled WGS sequence"/>
</dbReference>
<evidence type="ECO:0000256" key="1">
    <source>
        <dbReference type="SAM" id="MobiDB-lite"/>
    </source>
</evidence>
<feature type="region of interest" description="Disordered" evidence="1">
    <location>
        <begin position="1"/>
        <end position="32"/>
    </location>
</feature>
<dbReference type="EMBL" id="SSOB01000059">
    <property type="protein sequence ID" value="THF73273.1"/>
    <property type="molecule type" value="Genomic_DNA"/>
</dbReference>
<protein>
    <submittedName>
        <fullName evidence="2">Uncharacterized protein</fullName>
    </submittedName>
</protein>
<dbReference type="OrthoDB" id="2637265at2"/>
<dbReference type="AlphaFoldDB" id="A0A4S4BGC7"/>
<evidence type="ECO:0000313" key="3">
    <source>
        <dbReference type="Proteomes" id="UP000310636"/>
    </source>
</evidence>
<sequence length="81" mass="9051">MNKKSDPASLRSPYMGEEKPDEELMGKRKSSPRLSPAFLRRRYYQCDPIAQKYTPPEAKKCGTFATASGVFAFEAAANMVT</sequence>
<comment type="caution">
    <text evidence="2">The sequence shown here is derived from an EMBL/GenBank/DDBJ whole genome shotgun (WGS) entry which is preliminary data.</text>
</comment>
<accession>A0A4S4BGC7</accession>
<reference evidence="2 3" key="1">
    <citation type="submission" date="2019-04" db="EMBL/GenBank/DDBJ databases">
        <title>Cohnella sp. nov. isolated from preserved vegetables.</title>
        <authorList>
            <person name="Lin S.-Y."/>
            <person name="Hung M.-H."/>
            <person name="Young C.-C."/>
        </authorList>
    </citation>
    <scope>NUCLEOTIDE SEQUENCE [LARGE SCALE GENOMIC DNA]</scope>
    <source>
        <strain evidence="2 3">CC-MHH1044</strain>
    </source>
</reference>
<proteinExistence type="predicted"/>
<organism evidence="2 3">
    <name type="scientific">Cohnella fermenti</name>
    <dbReference type="NCBI Taxonomy" id="2565925"/>
    <lineage>
        <taxon>Bacteria</taxon>
        <taxon>Bacillati</taxon>
        <taxon>Bacillota</taxon>
        <taxon>Bacilli</taxon>
        <taxon>Bacillales</taxon>
        <taxon>Paenibacillaceae</taxon>
        <taxon>Cohnella</taxon>
    </lineage>
</organism>
<name>A0A4S4BGC7_9BACL</name>
<gene>
    <name evidence="2" type="ORF">E6C55_30085</name>
</gene>